<dbReference type="EMBL" id="JAWJWE010000040">
    <property type="protein sequence ID" value="KAK6619552.1"/>
    <property type="molecule type" value="Genomic_DNA"/>
</dbReference>
<dbReference type="AlphaFoldDB" id="A0AAN8P6Z4"/>
<name>A0AAN8P6Z4_POLSC</name>
<organism evidence="1 2">
    <name type="scientific">Polyplax serrata</name>
    <name type="common">Common mouse louse</name>
    <dbReference type="NCBI Taxonomy" id="468196"/>
    <lineage>
        <taxon>Eukaryota</taxon>
        <taxon>Metazoa</taxon>
        <taxon>Ecdysozoa</taxon>
        <taxon>Arthropoda</taxon>
        <taxon>Hexapoda</taxon>
        <taxon>Insecta</taxon>
        <taxon>Pterygota</taxon>
        <taxon>Neoptera</taxon>
        <taxon>Paraneoptera</taxon>
        <taxon>Psocodea</taxon>
        <taxon>Troctomorpha</taxon>
        <taxon>Phthiraptera</taxon>
        <taxon>Anoplura</taxon>
        <taxon>Polyplacidae</taxon>
        <taxon>Polyplax</taxon>
    </lineage>
</organism>
<comment type="caution">
    <text evidence="1">The sequence shown here is derived from an EMBL/GenBank/DDBJ whole genome shotgun (WGS) entry which is preliminary data.</text>
</comment>
<accession>A0AAN8P6Z4</accession>
<gene>
    <name evidence="1" type="ORF">RUM43_012309</name>
</gene>
<evidence type="ECO:0000313" key="1">
    <source>
        <dbReference type="EMBL" id="KAK6619552.1"/>
    </source>
</evidence>
<evidence type="ECO:0000313" key="2">
    <source>
        <dbReference type="Proteomes" id="UP001372834"/>
    </source>
</evidence>
<sequence>MYSEAKRFGIVEWAPKYAGHLLVEFMEFGKGRQGGVCHIKRLKKRFLRLQASYLVRAEKVKVKDEMEPTINGDLVDTTVVKCEIRYVVGAL</sequence>
<reference evidence="1 2" key="1">
    <citation type="submission" date="2023-10" db="EMBL/GenBank/DDBJ databases">
        <title>Genomes of two closely related lineages of the louse Polyplax serrata with different host specificities.</title>
        <authorList>
            <person name="Martinu J."/>
            <person name="Tarabai H."/>
            <person name="Stefka J."/>
            <person name="Hypsa V."/>
        </authorList>
    </citation>
    <scope>NUCLEOTIDE SEQUENCE [LARGE SCALE GENOMIC DNA]</scope>
    <source>
        <strain evidence="1">HR10_N</strain>
    </source>
</reference>
<proteinExistence type="predicted"/>
<protein>
    <submittedName>
        <fullName evidence="1">Uncharacterized protein</fullName>
    </submittedName>
</protein>
<dbReference type="Proteomes" id="UP001372834">
    <property type="component" value="Unassembled WGS sequence"/>
</dbReference>